<accession>A0A412Z0M8</accession>
<proteinExistence type="predicted"/>
<name>A0A412Z0M8_9FIRM</name>
<dbReference type="AlphaFoldDB" id="A0A412Z0M8"/>
<evidence type="ECO:0000313" key="1">
    <source>
        <dbReference type="EMBL" id="RGV73438.1"/>
    </source>
</evidence>
<gene>
    <name evidence="1" type="ORF">DWW02_21610</name>
</gene>
<reference evidence="1 2" key="1">
    <citation type="submission" date="2018-08" db="EMBL/GenBank/DDBJ databases">
        <title>A genome reference for cultivated species of the human gut microbiota.</title>
        <authorList>
            <person name="Zou Y."/>
            <person name="Xue W."/>
            <person name="Luo G."/>
        </authorList>
    </citation>
    <scope>NUCLEOTIDE SEQUENCE [LARGE SCALE GENOMIC DNA]</scope>
    <source>
        <strain evidence="1 2">AF14-18</strain>
    </source>
</reference>
<dbReference type="Proteomes" id="UP000284543">
    <property type="component" value="Unassembled WGS sequence"/>
</dbReference>
<comment type="caution">
    <text evidence="1">The sequence shown here is derived from an EMBL/GenBank/DDBJ whole genome shotgun (WGS) entry which is preliminary data.</text>
</comment>
<dbReference type="RefSeq" id="WP_054354977.1">
    <property type="nucleotide sequence ID" value="NZ_QRZM01000010.1"/>
</dbReference>
<sequence>MKTYKVFLTRSREASSLLADALWEQYKQNEGCSSGFGCADNDDRIPVLYHNCGYFYAMVEYESERPKYELIFA</sequence>
<organism evidence="1 2">
    <name type="scientific">Enterocloster bolteae</name>
    <dbReference type="NCBI Taxonomy" id="208479"/>
    <lineage>
        <taxon>Bacteria</taxon>
        <taxon>Bacillati</taxon>
        <taxon>Bacillota</taxon>
        <taxon>Clostridia</taxon>
        <taxon>Lachnospirales</taxon>
        <taxon>Lachnospiraceae</taxon>
        <taxon>Enterocloster</taxon>
    </lineage>
</organism>
<protein>
    <submittedName>
        <fullName evidence="1">Uncharacterized protein</fullName>
    </submittedName>
</protein>
<dbReference type="EMBL" id="QRZM01000010">
    <property type="protein sequence ID" value="RGV73438.1"/>
    <property type="molecule type" value="Genomic_DNA"/>
</dbReference>
<evidence type="ECO:0000313" key="2">
    <source>
        <dbReference type="Proteomes" id="UP000284543"/>
    </source>
</evidence>